<feature type="transmembrane region" description="Helical" evidence="6">
    <location>
        <begin position="64"/>
        <end position="85"/>
    </location>
</feature>
<feature type="transmembrane region" description="Helical" evidence="6">
    <location>
        <begin position="213"/>
        <end position="234"/>
    </location>
</feature>
<evidence type="ECO:0000313" key="7">
    <source>
        <dbReference type="EMBL" id="GEJ57595.1"/>
    </source>
</evidence>
<comment type="subcellular location">
    <subcellularLocation>
        <location evidence="1">Cell membrane</location>
        <topology evidence="1">Multi-pass membrane protein</topology>
    </subcellularLocation>
</comment>
<dbReference type="InterPro" id="IPR043428">
    <property type="entry name" value="LivM-like"/>
</dbReference>
<evidence type="ECO:0000256" key="5">
    <source>
        <dbReference type="ARBA" id="ARBA00023136"/>
    </source>
</evidence>
<evidence type="ECO:0000313" key="8">
    <source>
        <dbReference type="Proteomes" id="UP000503640"/>
    </source>
</evidence>
<keyword evidence="4 6" id="KW-1133">Transmembrane helix</keyword>
<feature type="transmembrane region" description="Helical" evidence="6">
    <location>
        <begin position="97"/>
        <end position="119"/>
    </location>
</feature>
<accession>A0A7I9VMG2</accession>
<proteinExistence type="predicted"/>
<dbReference type="EMBL" id="BJTG01000005">
    <property type="protein sequence ID" value="GEJ57595.1"/>
    <property type="molecule type" value="Genomic_DNA"/>
</dbReference>
<dbReference type="AlphaFoldDB" id="A0A7I9VMG2"/>
<reference evidence="8" key="1">
    <citation type="journal article" date="2020" name="Appl. Environ. Microbiol.">
        <title>Diazotrophic Anaeromyxobacter Isolates from Soils.</title>
        <authorList>
            <person name="Masuda Y."/>
            <person name="Yamanaka H."/>
            <person name="Xu Z.X."/>
            <person name="Shiratori Y."/>
            <person name="Aono T."/>
            <person name="Amachi S."/>
            <person name="Senoo K."/>
            <person name="Itoh H."/>
        </authorList>
    </citation>
    <scope>NUCLEOTIDE SEQUENCE [LARGE SCALE GENOMIC DNA]</scope>
    <source>
        <strain evidence="8">R267</strain>
    </source>
</reference>
<dbReference type="Pfam" id="PF02653">
    <property type="entry name" value="BPD_transp_2"/>
    <property type="match status" value="1"/>
</dbReference>
<dbReference type="CDD" id="cd06581">
    <property type="entry name" value="TM_PBP1_LivM_like"/>
    <property type="match status" value="1"/>
</dbReference>
<dbReference type="GO" id="GO:0005886">
    <property type="term" value="C:plasma membrane"/>
    <property type="evidence" value="ECO:0007669"/>
    <property type="project" value="UniProtKB-SubCell"/>
</dbReference>
<keyword evidence="3 6" id="KW-0812">Transmembrane</keyword>
<feature type="transmembrane region" description="Helical" evidence="6">
    <location>
        <begin position="288"/>
        <end position="307"/>
    </location>
</feature>
<evidence type="ECO:0000256" key="6">
    <source>
        <dbReference type="SAM" id="Phobius"/>
    </source>
</evidence>
<comment type="caution">
    <text evidence="7">The sequence shown here is derived from an EMBL/GenBank/DDBJ whole genome shotgun (WGS) entry which is preliminary data.</text>
</comment>
<keyword evidence="8" id="KW-1185">Reference proteome</keyword>
<evidence type="ECO:0000256" key="1">
    <source>
        <dbReference type="ARBA" id="ARBA00004651"/>
    </source>
</evidence>
<keyword evidence="5 6" id="KW-0472">Membrane</keyword>
<dbReference type="PANTHER" id="PTHR30482">
    <property type="entry name" value="HIGH-AFFINITY BRANCHED-CHAIN AMINO ACID TRANSPORT SYSTEM PERMEASE"/>
    <property type="match status" value="1"/>
</dbReference>
<evidence type="ECO:0000256" key="2">
    <source>
        <dbReference type="ARBA" id="ARBA00022475"/>
    </source>
</evidence>
<dbReference type="RefSeq" id="WP_176065332.1">
    <property type="nucleotide sequence ID" value="NZ_BJTG01000005.1"/>
</dbReference>
<keyword evidence="2" id="KW-1003">Cell membrane</keyword>
<organism evidence="7 8">
    <name type="scientific">Anaeromyxobacter diazotrophicus</name>
    <dbReference type="NCBI Taxonomy" id="2590199"/>
    <lineage>
        <taxon>Bacteria</taxon>
        <taxon>Pseudomonadati</taxon>
        <taxon>Myxococcota</taxon>
        <taxon>Myxococcia</taxon>
        <taxon>Myxococcales</taxon>
        <taxon>Cystobacterineae</taxon>
        <taxon>Anaeromyxobacteraceae</taxon>
        <taxon>Anaeromyxobacter</taxon>
    </lineage>
</organism>
<gene>
    <name evidence="7" type="ORF">AMYX_23360</name>
</gene>
<dbReference type="InterPro" id="IPR001851">
    <property type="entry name" value="ABC_transp_permease"/>
</dbReference>
<feature type="transmembrane region" description="Helical" evidence="6">
    <location>
        <begin position="33"/>
        <end position="52"/>
    </location>
</feature>
<name>A0A7I9VMG2_9BACT</name>
<protein>
    <submittedName>
        <fullName evidence="7">Branched-chain amino acid ABC transporter permease</fullName>
    </submittedName>
</protein>
<feature type="transmembrane region" description="Helical" evidence="6">
    <location>
        <begin position="254"/>
        <end position="276"/>
    </location>
</feature>
<dbReference type="GO" id="GO:0015658">
    <property type="term" value="F:branched-chain amino acid transmembrane transporter activity"/>
    <property type="evidence" value="ECO:0007669"/>
    <property type="project" value="InterPro"/>
</dbReference>
<sequence length="331" mass="34518">MRPVRIVLRSALPFLVALPLLFALQGVISPGWAIVLISAGINVILAVSLNVVNGFTGQFSIGHAGFAAVGAYTAAKITTAMHGLQIVGLSAGVSDQVVFLLALLAGMVTAALAGVLVGMPSLRLRGDYLAIVTLGFNEIIRVIIENTPFLGQATGISGLPRLTTVVWVGMGAVATISMARRLVGSTHGRALLAIREDEVAAEAMGVDTTGYKVRAFVIASAFAGLAGGLLVHLIQLCTPRSFTFVKSIEVVVMVVLGGMGSVTGSVVAALVLSFALEGLREVQQYRMVVYSLLLIVLMLTRPSGIFGTREIWDIVKLPGGRRKAAGAETSP</sequence>
<dbReference type="PANTHER" id="PTHR30482:SF10">
    <property type="entry name" value="HIGH-AFFINITY BRANCHED-CHAIN AMINO ACID TRANSPORT PROTEIN BRAE"/>
    <property type="match status" value="1"/>
</dbReference>
<evidence type="ECO:0000256" key="3">
    <source>
        <dbReference type="ARBA" id="ARBA00022692"/>
    </source>
</evidence>
<dbReference type="Proteomes" id="UP000503640">
    <property type="component" value="Unassembled WGS sequence"/>
</dbReference>
<evidence type="ECO:0000256" key="4">
    <source>
        <dbReference type="ARBA" id="ARBA00022989"/>
    </source>
</evidence>